<dbReference type="InterPro" id="IPR017900">
    <property type="entry name" value="4Fe4S_Fe_S_CS"/>
</dbReference>
<dbReference type="Proteomes" id="UP000505077">
    <property type="component" value="Unassembled WGS sequence"/>
</dbReference>
<dbReference type="PROSITE" id="PS51379">
    <property type="entry name" value="4FE4S_FER_2"/>
    <property type="match status" value="2"/>
</dbReference>
<dbReference type="PROSITE" id="PS00198">
    <property type="entry name" value="4FE4S_FER_1"/>
    <property type="match status" value="2"/>
</dbReference>
<name>A0A6L2R6R1_9BACT</name>
<sequence length="357" mass="38729">MNAIRFLPSDGLPALLSCLVKTGRRILAPVEKPAVKSSVVFEPWSEGKPLTLQKATVPAKEAVLPQCETLLSYRQTKNADTAALNLDDTPNAQPTVVFGARPCDACGYAVLDRPFLQGPFVDPYYRARREQLVVFTTTCGSGCATCFCHWLGGGPSSPEGSDVLMTEIEGGLVLQSVTDKGAELLNSMPPAAKLADGAPVFRQAEEARKKAWASLLPAPDIKSARQAIAGIFSDANFWQEQTDRCLSCGACTYFCPTCYCFNITDEGDGYEGGQGGRRLRSWDNCMSSQFTREASGHNPRTDKALRMRNRVSHKYSFYPENWGAASCSGCGRCVCNCPVYLDIRAIVLAAIKHAGDK</sequence>
<dbReference type="GO" id="GO:0046872">
    <property type="term" value="F:metal ion binding"/>
    <property type="evidence" value="ECO:0007669"/>
    <property type="project" value="UniProtKB-KW"/>
</dbReference>
<reference evidence="5 6" key="1">
    <citation type="journal article" date="2020" name="ISME J.">
        <title>Parallel Reductive Genome Evolution in Desulfovibrio Ectosymbionts Independently Acquired by Trichonympha Protists in the Termite Gut.</title>
        <authorList>
            <person name="Takeuchi M."/>
            <person name="Kuwahara H."/>
            <person name="Murakami T."/>
            <person name="Takahashi K."/>
            <person name="Kajitani R."/>
            <person name="Toyoda A."/>
            <person name="Itoh T."/>
            <person name="Ohkuma M."/>
            <person name="Hongoh Y."/>
        </authorList>
    </citation>
    <scope>NUCLEOTIDE SEQUENCE [LARGE SCALE GENOMIC DNA]</scope>
    <source>
        <strain evidence="5">ZnDsv-02</strain>
    </source>
</reference>
<dbReference type="InterPro" id="IPR017896">
    <property type="entry name" value="4Fe4S_Fe-S-bd"/>
</dbReference>
<dbReference type="SUPFAM" id="SSF54862">
    <property type="entry name" value="4Fe-4S ferredoxins"/>
    <property type="match status" value="2"/>
</dbReference>
<dbReference type="GO" id="GO:0051536">
    <property type="term" value="F:iron-sulfur cluster binding"/>
    <property type="evidence" value="ECO:0007669"/>
    <property type="project" value="UniProtKB-KW"/>
</dbReference>
<dbReference type="EMBL" id="BLLL01000011">
    <property type="protein sequence ID" value="GFH63213.1"/>
    <property type="molecule type" value="Genomic_DNA"/>
</dbReference>
<feature type="domain" description="4Fe-4S ferredoxin-type" evidence="4">
    <location>
        <begin position="317"/>
        <end position="346"/>
    </location>
</feature>
<gene>
    <name evidence="5" type="primary">flxB</name>
    <name evidence="5" type="ORF">ZNDK_0984</name>
</gene>
<proteinExistence type="predicted"/>
<organism evidence="5 6">
    <name type="scientific">Candidatus Desulfovibrio kirbyi</name>
    <dbReference type="NCBI Taxonomy" id="2696086"/>
    <lineage>
        <taxon>Bacteria</taxon>
        <taxon>Pseudomonadati</taxon>
        <taxon>Thermodesulfobacteriota</taxon>
        <taxon>Desulfovibrionia</taxon>
        <taxon>Desulfovibrionales</taxon>
        <taxon>Desulfovibrionaceae</taxon>
        <taxon>Desulfovibrio</taxon>
    </lineage>
</organism>
<protein>
    <submittedName>
        <fullName evidence="5">NAD(P)H dehydrogenase subunit B</fullName>
    </submittedName>
</protein>
<feature type="domain" description="4Fe-4S ferredoxin-type" evidence="4">
    <location>
        <begin position="236"/>
        <end position="266"/>
    </location>
</feature>
<evidence type="ECO:0000313" key="5">
    <source>
        <dbReference type="EMBL" id="GFH63213.1"/>
    </source>
</evidence>
<dbReference type="AlphaFoldDB" id="A0A6L2R6R1"/>
<keyword evidence="1" id="KW-0479">Metal-binding</keyword>
<evidence type="ECO:0000256" key="2">
    <source>
        <dbReference type="ARBA" id="ARBA00023004"/>
    </source>
</evidence>
<evidence type="ECO:0000259" key="4">
    <source>
        <dbReference type="PROSITE" id="PS51379"/>
    </source>
</evidence>
<evidence type="ECO:0000256" key="1">
    <source>
        <dbReference type="ARBA" id="ARBA00022723"/>
    </source>
</evidence>
<evidence type="ECO:0000313" key="6">
    <source>
        <dbReference type="Proteomes" id="UP000505077"/>
    </source>
</evidence>
<dbReference type="Pfam" id="PF17179">
    <property type="entry name" value="Fer4_22"/>
    <property type="match status" value="1"/>
</dbReference>
<dbReference type="PANTHER" id="PTHR40447">
    <property type="entry name" value="ANAEROBIC SULFITE REDUCTASE SUBUNIT A"/>
    <property type="match status" value="1"/>
</dbReference>
<keyword evidence="3" id="KW-0411">Iron-sulfur</keyword>
<comment type="caution">
    <text evidence="5">The sequence shown here is derived from an EMBL/GenBank/DDBJ whole genome shotgun (WGS) entry which is preliminary data.</text>
</comment>
<accession>A0A6L2R6R1</accession>
<keyword evidence="2" id="KW-0408">Iron</keyword>
<dbReference type="PANTHER" id="PTHR40447:SF1">
    <property type="entry name" value="ANAEROBIC SULFITE REDUCTASE SUBUNIT A"/>
    <property type="match status" value="1"/>
</dbReference>
<evidence type="ECO:0000256" key="3">
    <source>
        <dbReference type="ARBA" id="ARBA00023014"/>
    </source>
</evidence>